<evidence type="ECO:0000256" key="12">
    <source>
        <dbReference type="ARBA" id="ARBA00023264"/>
    </source>
</evidence>
<dbReference type="PROSITE" id="PS50146">
    <property type="entry name" value="DAGK"/>
    <property type="match status" value="1"/>
</dbReference>
<gene>
    <name evidence="14" type="ORF">AVDCRST_MAG80-1001</name>
</gene>
<evidence type="ECO:0000259" key="13">
    <source>
        <dbReference type="PROSITE" id="PS50146"/>
    </source>
</evidence>
<dbReference type="Pfam" id="PF00781">
    <property type="entry name" value="DAGK_cat"/>
    <property type="match status" value="1"/>
</dbReference>
<dbReference type="EMBL" id="CADCVC010000085">
    <property type="protein sequence ID" value="CAA9437195.1"/>
    <property type="molecule type" value="Genomic_DNA"/>
</dbReference>
<keyword evidence="6" id="KW-0547">Nucleotide-binding</keyword>
<organism evidence="14">
    <name type="scientific">uncultured Rubrobacteraceae bacterium</name>
    <dbReference type="NCBI Taxonomy" id="349277"/>
    <lineage>
        <taxon>Bacteria</taxon>
        <taxon>Bacillati</taxon>
        <taxon>Actinomycetota</taxon>
        <taxon>Rubrobacteria</taxon>
        <taxon>Rubrobacterales</taxon>
        <taxon>Rubrobacteraceae</taxon>
        <taxon>environmental samples</taxon>
    </lineage>
</organism>
<dbReference type="NCBIfam" id="TIGR00147">
    <property type="entry name" value="YegS/Rv2252/BmrU family lipid kinase"/>
    <property type="match status" value="1"/>
</dbReference>
<dbReference type="SUPFAM" id="SSF111331">
    <property type="entry name" value="NAD kinase/diacylglycerol kinase-like"/>
    <property type="match status" value="1"/>
</dbReference>
<dbReference type="Gene3D" id="2.60.200.40">
    <property type="match status" value="1"/>
</dbReference>
<dbReference type="GO" id="GO:0008654">
    <property type="term" value="P:phospholipid biosynthetic process"/>
    <property type="evidence" value="ECO:0007669"/>
    <property type="project" value="UniProtKB-KW"/>
</dbReference>
<dbReference type="SMART" id="SM00046">
    <property type="entry name" value="DAGKc"/>
    <property type="match status" value="1"/>
</dbReference>
<evidence type="ECO:0000256" key="5">
    <source>
        <dbReference type="ARBA" id="ARBA00022723"/>
    </source>
</evidence>
<keyword evidence="4" id="KW-0808">Transferase</keyword>
<evidence type="ECO:0000256" key="1">
    <source>
        <dbReference type="ARBA" id="ARBA00001946"/>
    </source>
</evidence>
<feature type="domain" description="DAGKc" evidence="13">
    <location>
        <begin position="3"/>
        <end position="134"/>
    </location>
</feature>
<accession>A0A6J4Q7T4</accession>
<keyword evidence="12" id="KW-1208">Phospholipid metabolism</keyword>
<keyword evidence="9" id="KW-0460">Magnesium</keyword>
<dbReference type="GO" id="GO:0005524">
    <property type="term" value="F:ATP binding"/>
    <property type="evidence" value="ECO:0007669"/>
    <property type="project" value="UniProtKB-KW"/>
</dbReference>
<keyword evidence="8" id="KW-0067">ATP-binding</keyword>
<dbReference type="GO" id="GO:0046872">
    <property type="term" value="F:metal ion binding"/>
    <property type="evidence" value="ECO:0007669"/>
    <property type="project" value="UniProtKB-KW"/>
</dbReference>
<sequence>MKVERRVAHLVLNPAAGGGRAAARRGEISAYLEGRGIGVEWHATRGTGDAGKIVAGLPDGALVVAVGGDGTIHEVAAACVGTGRVMGTLPVGSGNDYVKALGIGTDLGRALEVVAGGVVRSVDVGEVNGVLFNNGLGIGFDAEVAAGAAEAPAYLGGFGGYLWSVGRLLWGFECREARLKLGGEEILAETILVAVALGTTYGARFRLAPESDLADGAFDVVWSEEVSRAEILRLIPSVLRGTHLAHPKIHFARTAEVEVSLKKPVPAHVDGEMLSPTRDFRARVLPRALHVLAPQPPG</sequence>
<dbReference type="InterPro" id="IPR001206">
    <property type="entry name" value="Diacylglycerol_kinase_cat_dom"/>
</dbReference>
<dbReference type="PANTHER" id="PTHR12358">
    <property type="entry name" value="SPHINGOSINE KINASE"/>
    <property type="match status" value="1"/>
</dbReference>
<name>A0A6J4Q7T4_9ACTN</name>
<evidence type="ECO:0000256" key="3">
    <source>
        <dbReference type="ARBA" id="ARBA00022516"/>
    </source>
</evidence>
<dbReference type="GO" id="GO:0016301">
    <property type="term" value="F:kinase activity"/>
    <property type="evidence" value="ECO:0007669"/>
    <property type="project" value="UniProtKB-KW"/>
</dbReference>
<evidence type="ECO:0000256" key="4">
    <source>
        <dbReference type="ARBA" id="ARBA00022679"/>
    </source>
</evidence>
<keyword evidence="5" id="KW-0479">Metal-binding</keyword>
<keyword evidence="7" id="KW-0418">Kinase</keyword>
<keyword evidence="10" id="KW-0443">Lipid metabolism</keyword>
<comment type="cofactor">
    <cofactor evidence="1">
        <name>Mg(2+)</name>
        <dbReference type="ChEBI" id="CHEBI:18420"/>
    </cofactor>
</comment>
<dbReference type="InterPro" id="IPR017438">
    <property type="entry name" value="ATP-NAD_kinase_N"/>
</dbReference>
<dbReference type="PANTHER" id="PTHR12358:SF106">
    <property type="entry name" value="LIPID KINASE YEGS"/>
    <property type="match status" value="1"/>
</dbReference>
<protein>
    <recommendedName>
        <fullName evidence="13">DAGKc domain-containing protein</fullName>
    </recommendedName>
</protein>
<comment type="similarity">
    <text evidence="2">Belongs to the diacylglycerol/lipid kinase family.</text>
</comment>
<dbReference type="InterPro" id="IPR016064">
    <property type="entry name" value="NAD/diacylglycerol_kinase_sf"/>
</dbReference>
<evidence type="ECO:0000256" key="11">
    <source>
        <dbReference type="ARBA" id="ARBA00023209"/>
    </source>
</evidence>
<dbReference type="AlphaFoldDB" id="A0A6J4Q7T4"/>
<evidence type="ECO:0000256" key="6">
    <source>
        <dbReference type="ARBA" id="ARBA00022741"/>
    </source>
</evidence>
<keyword evidence="11" id="KW-0594">Phospholipid biosynthesis</keyword>
<dbReference type="Gene3D" id="3.40.50.10330">
    <property type="entry name" value="Probable inorganic polyphosphate/atp-NAD kinase, domain 1"/>
    <property type="match status" value="1"/>
</dbReference>
<evidence type="ECO:0000256" key="8">
    <source>
        <dbReference type="ARBA" id="ARBA00022840"/>
    </source>
</evidence>
<dbReference type="GO" id="GO:0005886">
    <property type="term" value="C:plasma membrane"/>
    <property type="evidence" value="ECO:0007669"/>
    <property type="project" value="TreeGrafter"/>
</dbReference>
<evidence type="ECO:0000256" key="2">
    <source>
        <dbReference type="ARBA" id="ARBA00005983"/>
    </source>
</evidence>
<evidence type="ECO:0000256" key="10">
    <source>
        <dbReference type="ARBA" id="ARBA00023098"/>
    </source>
</evidence>
<evidence type="ECO:0000313" key="14">
    <source>
        <dbReference type="EMBL" id="CAA9437195.1"/>
    </source>
</evidence>
<evidence type="ECO:0000256" key="9">
    <source>
        <dbReference type="ARBA" id="ARBA00022842"/>
    </source>
</evidence>
<dbReference type="Pfam" id="PF19279">
    <property type="entry name" value="YegS_C"/>
    <property type="match status" value="1"/>
</dbReference>
<evidence type="ECO:0000256" key="7">
    <source>
        <dbReference type="ARBA" id="ARBA00022777"/>
    </source>
</evidence>
<keyword evidence="3" id="KW-0444">Lipid biosynthesis</keyword>
<proteinExistence type="inferred from homology"/>
<dbReference type="InterPro" id="IPR045540">
    <property type="entry name" value="YegS/DAGK_C"/>
</dbReference>
<reference evidence="14" key="1">
    <citation type="submission" date="2020-02" db="EMBL/GenBank/DDBJ databases">
        <authorList>
            <person name="Meier V. D."/>
        </authorList>
    </citation>
    <scope>NUCLEOTIDE SEQUENCE</scope>
    <source>
        <strain evidence="14">AVDCRST_MAG80</strain>
    </source>
</reference>
<dbReference type="InterPro" id="IPR005218">
    <property type="entry name" value="Diacylglycerol/lipid_kinase"/>
</dbReference>
<dbReference type="InterPro" id="IPR050187">
    <property type="entry name" value="Lipid_Phosphate_FormReg"/>
</dbReference>